<accession>A0A3P3QLC2</accession>
<dbReference type="EMBL" id="RRCF01000002">
    <property type="protein sequence ID" value="RRJ21219.1"/>
    <property type="molecule type" value="Genomic_DNA"/>
</dbReference>
<sequence>MHCDICVPECPHTAIYRGESHYQVTAELCTACVGFYDKPACIEVCPLDCIQISAAVAGTI</sequence>
<comment type="caution">
    <text evidence="2">The sequence shown here is derived from an EMBL/GenBank/DDBJ whole genome shotgun (WGS) entry which is preliminary data.</text>
</comment>
<organism evidence="2 3">
    <name type="scientific">Rheinheimera mesophila</name>
    <dbReference type="NCBI Taxonomy" id="1547515"/>
    <lineage>
        <taxon>Bacteria</taxon>
        <taxon>Pseudomonadati</taxon>
        <taxon>Pseudomonadota</taxon>
        <taxon>Gammaproteobacteria</taxon>
        <taxon>Chromatiales</taxon>
        <taxon>Chromatiaceae</taxon>
        <taxon>Rheinheimera</taxon>
    </lineage>
</organism>
<dbReference type="Proteomes" id="UP000276260">
    <property type="component" value="Unassembled WGS sequence"/>
</dbReference>
<proteinExistence type="predicted"/>
<protein>
    <submittedName>
        <fullName evidence="2">Ferredoxin</fullName>
    </submittedName>
</protein>
<dbReference type="AlphaFoldDB" id="A0A3P3QLC2"/>
<dbReference type="SUPFAM" id="SSF54862">
    <property type="entry name" value="4Fe-4S ferredoxins"/>
    <property type="match status" value="1"/>
</dbReference>
<evidence type="ECO:0000313" key="3">
    <source>
        <dbReference type="Proteomes" id="UP000276260"/>
    </source>
</evidence>
<dbReference type="InterPro" id="IPR017896">
    <property type="entry name" value="4Fe4S_Fe-S-bd"/>
</dbReference>
<dbReference type="PROSITE" id="PS51379">
    <property type="entry name" value="4FE4S_FER_2"/>
    <property type="match status" value="1"/>
</dbReference>
<dbReference type="OrthoDB" id="9803397at2"/>
<evidence type="ECO:0000313" key="2">
    <source>
        <dbReference type="EMBL" id="RRJ21219.1"/>
    </source>
</evidence>
<evidence type="ECO:0000259" key="1">
    <source>
        <dbReference type="PROSITE" id="PS51379"/>
    </source>
</evidence>
<dbReference type="Gene3D" id="3.30.70.20">
    <property type="match status" value="1"/>
</dbReference>
<keyword evidence="3" id="KW-1185">Reference proteome</keyword>
<reference evidence="2 3" key="1">
    <citation type="submission" date="2018-11" db="EMBL/GenBank/DDBJ databases">
        <title>Draft genome analysis of Rheinheimera mesophila isolated from an industrial waste site.</title>
        <authorList>
            <person name="Yu Q."/>
            <person name="Qi Y."/>
            <person name="Zhang H."/>
            <person name="Lu Y."/>
            <person name="Pu J."/>
        </authorList>
    </citation>
    <scope>NUCLEOTIDE SEQUENCE [LARGE SCALE GENOMIC DNA]</scope>
    <source>
        <strain evidence="2 3">IITR13</strain>
    </source>
</reference>
<gene>
    <name evidence="2" type="ORF">EIK76_10065</name>
</gene>
<feature type="domain" description="4Fe-4S ferredoxin-type" evidence="1">
    <location>
        <begin position="20"/>
        <end position="55"/>
    </location>
</feature>
<name>A0A3P3QLC2_9GAMM</name>